<organism evidence="1 2">
    <name type="scientific">Artomyces pyxidatus</name>
    <dbReference type="NCBI Taxonomy" id="48021"/>
    <lineage>
        <taxon>Eukaryota</taxon>
        <taxon>Fungi</taxon>
        <taxon>Dikarya</taxon>
        <taxon>Basidiomycota</taxon>
        <taxon>Agaricomycotina</taxon>
        <taxon>Agaricomycetes</taxon>
        <taxon>Russulales</taxon>
        <taxon>Auriscalpiaceae</taxon>
        <taxon>Artomyces</taxon>
    </lineage>
</organism>
<comment type="caution">
    <text evidence="1">The sequence shown here is derived from an EMBL/GenBank/DDBJ whole genome shotgun (WGS) entry which is preliminary data.</text>
</comment>
<evidence type="ECO:0000313" key="2">
    <source>
        <dbReference type="Proteomes" id="UP000814140"/>
    </source>
</evidence>
<reference evidence="1" key="1">
    <citation type="submission" date="2021-03" db="EMBL/GenBank/DDBJ databases">
        <authorList>
            <consortium name="DOE Joint Genome Institute"/>
            <person name="Ahrendt S."/>
            <person name="Looney B.P."/>
            <person name="Miyauchi S."/>
            <person name="Morin E."/>
            <person name="Drula E."/>
            <person name="Courty P.E."/>
            <person name="Chicoki N."/>
            <person name="Fauchery L."/>
            <person name="Kohler A."/>
            <person name="Kuo A."/>
            <person name="Labutti K."/>
            <person name="Pangilinan J."/>
            <person name="Lipzen A."/>
            <person name="Riley R."/>
            <person name="Andreopoulos W."/>
            <person name="He G."/>
            <person name="Johnson J."/>
            <person name="Barry K.W."/>
            <person name="Grigoriev I.V."/>
            <person name="Nagy L."/>
            <person name="Hibbett D."/>
            <person name="Henrissat B."/>
            <person name="Matheny P.B."/>
            <person name="Labbe J."/>
            <person name="Martin F."/>
        </authorList>
    </citation>
    <scope>NUCLEOTIDE SEQUENCE</scope>
    <source>
        <strain evidence="1">HHB10654</strain>
    </source>
</reference>
<proteinExistence type="predicted"/>
<keyword evidence="2" id="KW-1185">Reference proteome</keyword>
<accession>A0ACB8T4K7</accession>
<sequence>ILDVEDRIIAVLVGTPDESSPRAMEDTWVASMGRVATTLEATRVDNEDAFAASLDGHRRGTFAVLTAGVSYGGGQVVPGNLVHSEVRQSIVDELLANADVSRLAAFQSEALAAYFPKPYNDMCEALDALYEHDKDLKANFVNSAYPTITFNLGPRTVCRAHHDYSNYPGLPCAISALGSFDPDKGGELVLWGLKIRIRFPAASTALISSAGVEHGNTPVQEHETRYSTTQYFVGGLKRWVRHGFRPASSLPAALRKRLDAGQWEAQLDRLSKWGELEEDRKWLIEEEKKRAARSGHK</sequence>
<protein>
    <submittedName>
        <fullName evidence="1">Uncharacterized protein</fullName>
    </submittedName>
</protein>
<gene>
    <name evidence="1" type="ORF">BV25DRAFT_1801437</name>
</gene>
<feature type="non-terminal residue" evidence="1">
    <location>
        <position position="1"/>
    </location>
</feature>
<evidence type="ECO:0000313" key="1">
    <source>
        <dbReference type="EMBL" id="KAI0063774.1"/>
    </source>
</evidence>
<name>A0ACB8T4K7_9AGAM</name>
<dbReference type="EMBL" id="MU277201">
    <property type="protein sequence ID" value="KAI0063774.1"/>
    <property type="molecule type" value="Genomic_DNA"/>
</dbReference>
<reference evidence="1" key="2">
    <citation type="journal article" date="2022" name="New Phytol.">
        <title>Evolutionary transition to the ectomycorrhizal habit in the genomes of a hyperdiverse lineage of mushroom-forming fungi.</title>
        <authorList>
            <person name="Looney B."/>
            <person name="Miyauchi S."/>
            <person name="Morin E."/>
            <person name="Drula E."/>
            <person name="Courty P.E."/>
            <person name="Kohler A."/>
            <person name="Kuo A."/>
            <person name="LaButti K."/>
            <person name="Pangilinan J."/>
            <person name="Lipzen A."/>
            <person name="Riley R."/>
            <person name="Andreopoulos W."/>
            <person name="He G."/>
            <person name="Johnson J."/>
            <person name="Nolan M."/>
            <person name="Tritt A."/>
            <person name="Barry K.W."/>
            <person name="Grigoriev I.V."/>
            <person name="Nagy L.G."/>
            <person name="Hibbett D."/>
            <person name="Henrissat B."/>
            <person name="Matheny P.B."/>
            <person name="Labbe J."/>
            <person name="Martin F.M."/>
        </authorList>
    </citation>
    <scope>NUCLEOTIDE SEQUENCE</scope>
    <source>
        <strain evidence="1">HHB10654</strain>
    </source>
</reference>
<dbReference type="Proteomes" id="UP000814140">
    <property type="component" value="Unassembled WGS sequence"/>
</dbReference>